<dbReference type="OrthoDB" id="9785306at2"/>
<dbReference type="NCBIfam" id="TIGR02855">
    <property type="entry name" value="spore_yabG"/>
    <property type="match status" value="1"/>
</dbReference>
<dbReference type="EMBL" id="CP045798">
    <property type="protein sequence ID" value="QNB47280.1"/>
    <property type="molecule type" value="Genomic_DNA"/>
</dbReference>
<protein>
    <submittedName>
        <fullName evidence="1">Sporulation peptidase YabG</fullName>
    </submittedName>
</protein>
<dbReference type="KEGG" id="tfr:BR63_13860"/>
<evidence type="ECO:0000313" key="2">
    <source>
        <dbReference type="Proteomes" id="UP000515847"/>
    </source>
</evidence>
<organism evidence="1 2">
    <name type="scientific">Thermanaerosceptrum fracticalcis</name>
    <dbReference type="NCBI Taxonomy" id="1712410"/>
    <lineage>
        <taxon>Bacteria</taxon>
        <taxon>Bacillati</taxon>
        <taxon>Bacillota</taxon>
        <taxon>Clostridia</taxon>
        <taxon>Eubacteriales</taxon>
        <taxon>Peptococcaceae</taxon>
        <taxon>Thermanaerosceptrum</taxon>
    </lineage>
</organism>
<name>A0A7G6E5C6_THEFR</name>
<keyword evidence="2" id="KW-1185">Reference proteome</keyword>
<dbReference type="PIRSF" id="PIRSF011575">
    <property type="entry name" value="YabG"/>
    <property type="match status" value="1"/>
</dbReference>
<dbReference type="RefSeq" id="WP_034423150.1">
    <property type="nucleotide sequence ID" value="NZ_CP045798.1"/>
</dbReference>
<evidence type="ECO:0000313" key="1">
    <source>
        <dbReference type="EMBL" id="QNB47280.1"/>
    </source>
</evidence>
<dbReference type="Proteomes" id="UP000515847">
    <property type="component" value="Chromosome"/>
</dbReference>
<accession>A0A7G6E5C6</accession>
<sequence>MSKIAVGDIVGRISHGSDVLFKVMDIIEGPDGSTALLRGLDIRLYADAPVADLEKKNPSDISKSRQEFIKKNSECMRRIFERRVVDKSRSFLRGGVTVKNPTKADDPEYFEIPGSVLHLDGDKDYLDLCMTTYSQLGIPAHGFHVPEEKQPQVVVDYLKEYTPDILVMTGHDGLIRNNGDFKELKNYRNSPYFVEAVRKARAFDPGRDDLIIFAGACQSHYEALIAAGANFASSPLRVLIHAFDPVFIVEKLAYSSIYDTLTVKDIISNTITGMDGVGGIETRGCFRLGYPKSPY</sequence>
<dbReference type="InterPro" id="IPR008764">
    <property type="entry name" value="Peptidase_U57"/>
</dbReference>
<reference evidence="1 2" key="1">
    <citation type="journal article" date="2019" name="Front. Microbiol.">
        <title>Thermoanaerosceptrum fracticalcis gen. nov. sp. nov., a Novel Fumarate-Fermenting Microorganism From a Deep Fractured Carbonate Aquifer of the US Great Basin.</title>
        <authorList>
            <person name="Hamilton-Brehm S.D."/>
            <person name="Stewart L.E."/>
            <person name="Zavarin M."/>
            <person name="Caldwell M."/>
            <person name="Lawson P.A."/>
            <person name="Onstott T.C."/>
            <person name="Grzymski J."/>
            <person name="Neveux I."/>
            <person name="Lollar B.S."/>
            <person name="Russell C.E."/>
            <person name="Moser D.P."/>
        </authorList>
    </citation>
    <scope>NUCLEOTIDE SEQUENCE [LARGE SCALE GENOMIC DNA]</scope>
    <source>
        <strain evidence="1 2">DRI-13</strain>
    </source>
</reference>
<dbReference type="Pfam" id="PF05582">
    <property type="entry name" value="Peptidase_U57"/>
    <property type="match status" value="1"/>
</dbReference>
<gene>
    <name evidence="1" type="primary">yabG</name>
    <name evidence="1" type="ORF">BR63_13860</name>
</gene>
<proteinExistence type="predicted"/>
<dbReference type="AlphaFoldDB" id="A0A7G6E5C6"/>